<proteinExistence type="predicted"/>
<dbReference type="Pfam" id="PF03137">
    <property type="entry name" value="OATP"/>
    <property type="match status" value="1"/>
</dbReference>
<keyword evidence="1" id="KW-0812">Transmembrane</keyword>
<feature type="transmembrane region" description="Helical" evidence="1">
    <location>
        <begin position="78"/>
        <end position="102"/>
    </location>
</feature>
<feature type="transmembrane region" description="Helical" evidence="1">
    <location>
        <begin position="42"/>
        <end position="66"/>
    </location>
</feature>
<dbReference type="GO" id="GO:0015347">
    <property type="term" value="F:sodium-independent organic anion transmembrane transporter activity"/>
    <property type="evidence" value="ECO:0007669"/>
    <property type="project" value="TreeGrafter"/>
</dbReference>
<dbReference type="GO" id="GO:0016323">
    <property type="term" value="C:basolateral plasma membrane"/>
    <property type="evidence" value="ECO:0007669"/>
    <property type="project" value="TreeGrafter"/>
</dbReference>
<keyword evidence="1" id="KW-0472">Membrane</keyword>
<dbReference type="OrthoDB" id="6435832at2759"/>
<evidence type="ECO:0000313" key="3">
    <source>
        <dbReference type="Proteomes" id="UP000230750"/>
    </source>
</evidence>
<reference evidence="2 3" key="1">
    <citation type="journal article" date="2017" name="PLoS Biol.">
        <title>The sea cucumber genome provides insights into morphological evolution and visceral regeneration.</title>
        <authorList>
            <person name="Zhang X."/>
            <person name="Sun L."/>
            <person name="Yuan J."/>
            <person name="Sun Y."/>
            <person name="Gao Y."/>
            <person name="Zhang L."/>
            <person name="Li S."/>
            <person name="Dai H."/>
            <person name="Hamel J.F."/>
            <person name="Liu C."/>
            <person name="Yu Y."/>
            <person name="Liu S."/>
            <person name="Lin W."/>
            <person name="Guo K."/>
            <person name="Jin S."/>
            <person name="Xu P."/>
            <person name="Storey K.B."/>
            <person name="Huan P."/>
            <person name="Zhang T."/>
            <person name="Zhou Y."/>
            <person name="Zhang J."/>
            <person name="Lin C."/>
            <person name="Li X."/>
            <person name="Xing L."/>
            <person name="Huo D."/>
            <person name="Sun M."/>
            <person name="Wang L."/>
            <person name="Mercier A."/>
            <person name="Li F."/>
            <person name="Yang H."/>
            <person name="Xiang J."/>
        </authorList>
    </citation>
    <scope>NUCLEOTIDE SEQUENCE [LARGE SCALE GENOMIC DNA]</scope>
    <source>
        <strain evidence="2">Shaxun</strain>
        <tissue evidence="2">Muscle</tissue>
    </source>
</reference>
<dbReference type="Proteomes" id="UP000230750">
    <property type="component" value="Unassembled WGS sequence"/>
</dbReference>
<evidence type="ECO:0000256" key="1">
    <source>
        <dbReference type="SAM" id="Phobius"/>
    </source>
</evidence>
<protein>
    <submittedName>
        <fullName evidence="2">Putative solute carrier organic anion transporter family member 1A4</fullName>
    </submittedName>
</protein>
<dbReference type="InterPro" id="IPR004156">
    <property type="entry name" value="OATP"/>
</dbReference>
<sequence length="192" mass="21447">MRYEYTQNKCVHVFTDCTCIPPSEDHLIPHATPGECLRDCFVVFHLFIGLLLSSFGSLTTTPTALLKIRCVEDRDRSLVLGFANVMAKLFAYIPGPVVWGALIERACVLFQESCGKTGNCVVYDTDKFRNIYHGNVLVLKTIDVLCLSIALVTILVANKKAQKYEAVKTLKEAENSQKLTENGNKEFSYTTV</sequence>
<evidence type="ECO:0000313" key="2">
    <source>
        <dbReference type="EMBL" id="PIK58761.1"/>
    </source>
</evidence>
<name>A0A2G8LET4_STIJA</name>
<dbReference type="PANTHER" id="PTHR11388">
    <property type="entry name" value="ORGANIC ANION TRANSPORTER"/>
    <property type="match status" value="1"/>
</dbReference>
<accession>A0A2G8LET4</accession>
<dbReference type="AlphaFoldDB" id="A0A2G8LET4"/>
<comment type="caution">
    <text evidence="2">The sequence shown here is derived from an EMBL/GenBank/DDBJ whole genome shotgun (WGS) entry which is preliminary data.</text>
</comment>
<dbReference type="GO" id="GO:0043252">
    <property type="term" value="P:sodium-independent organic anion transport"/>
    <property type="evidence" value="ECO:0007669"/>
    <property type="project" value="TreeGrafter"/>
</dbReference>
<gene>
    <name evidence="2" type="ORF">BSL78_04333</name>
</gene>
<dbReference type="PANTHER" id="PTHR11388:SF142">
    <property type="entry name" value="SOLUTE CARRIER ORGANIC ANION TRANSPORTER FAMILY MEMBER 5A1"/>
    <property type="match status" value="1"/>
</dbReference>
<keyword evidence="1" id="KW-1133">Transmembrane helix</keyword>
<keyword evidence="3" id="KW-1185">Reference proteome</keyword>
<feature type="transmembrane region" description="Helical" evidence="1">
    <location>
        <begin position="137"/>
        <end position="158"/>
    </location>
</feature>
<dbReference type="EMBL" id="MRZV01000103">
    <property type="protein sequence ID" value="PIK58761.1"/>
    <property type="molecule type" value="Genomic_DNA"/>
</dbReference>
<dbReference type="STRING" id="307972.A0A2G8LET4"/>
<organism evidence="2 3">
    <name type="scientific">Stichopus japonicus</name>
    <name type="common">Sea cucumber</name>
    <dbReference type="NCBI Taxonomy" id="307972"/>
    <lineage>
        <taxon>Eukaryota</taxon>
        <taxon>Metazoa</taxon>
        <taxon>Echinodermata</taxon>
        <taxon>Eleutherozoa</taxon>
        <taxon>Echinozoa</taxon>
        <taxon>Holothuroidea</taxon>
        <taxon>Aspidochirotacea</taxon>
        <taxon>Aspidochirotida</taxon>
        <taxon>Stichopodidae</taxon>
        <taxon>Apostichopus</taxon>
    </lineage>
</organism>